<dbReference type="EMBL" id="CP001785">
    <property type="protein sequence ID" value="ACX51482.1"/>
    <property type="molecule type" value="Genomic_DNA"/>
</dbReference>
<gene>
    <name evidence="1" type="ordered locus">Adeg_0319</name>
</gene>
<keyword evidence="2" id="KW-1185">Reference proteome</keyword>
<evidence type="ECO:0000313" key="1">
    <source>
        <dbReference type="EMBL" id="ACX51482.1"/>
    </source>
</evidence>
<dbReference type="Proteomes" id="UP000002620">
    <property type="component" value="Chromosome"/>
</dbReference>
<proteinExistence type="predicted"/>
<protein>
    <submittedName>
        <fullName evidence="1">Uncharacterized protein</fullName>
    </submittedName>
</protein>
<name>C9RB55_AMMDK</name>
<dbReference type="RefSeq" id="WP_015738360.1">
    <property type="nucleotide sequence ID" value="NC_013385.1"/>
</dbReference>
<organism evidence="1 2">
    <name type="scientific">Ammonifex degensii (strain DSM 10501 / KC4)</name>
    <dbReference type="NCBI Taxonomy" id="429009"/>
    <lineage>
        <taxon>Bacteria</taxon>
        <taxon>Bacillati</taxon>
        <taxon>Bacillota</taxon>
        <taxon>Clostridia</taxon>
        <taxon>Thermoanaerobacterales</taxon>
        <taxon>Thermoanaerobacteraceae</taxon>
        <taxon>Ammonifex</taxon>
    </lineage>
</organism>
<dbReference type="STRING" id="429009.Adeg_0319"/>
<dbReference type="KEGG" id="adg:Adeg_0319"/>
<reference evidence="1 2" key="1">
    <citation type="submission" date="2009-10" db="EMBL/GenBank/DDBJ databases">
        <title>Complete sequence of chromosome of Ammonifex degensii KC4.</title>
        <authorList>
            <consortium name="US DOE Joint Genome Institute"/>
            <person name="Kerfeld C."/>
            <person name="Goodner B."/>
            <person name="Huber H."/>
            <person name="Stetter K."/>
            <person name="Lucas S."/>
            <person name="Copeland A."/>
            <person name="Lapidus A."/>
            <person name="Glavina del Rio T."/>
            <person name="Dalin E."/>
            <person name="Tice H."/>
            <person name="Bruce D."/>
            <person name="Goodwin L."/>
            <person name="Pitluck S."/>
            <person name="Saunders E."/>
            <person name="Brettin T."/>
            <person name="Detter J.C."/>
            <person name="Han C."/>
            <person name="Larimer F."/>
            <person name="Land M."/>
            <person name="Hauser L."/>
            <person name="Kyrpides N."/>
            <person name="Ovchinnikova G."/>
            <person name="Richardson P."/>
        </authorList>
    </citation>
    <scope>NUCLEOTIDE SEQUENCE [LARGE SCALE GENOMIC DNA]</scope>
    <source>
        <strain evidence="2">DSM 10501 / KC4</strain>
    </source>
</reference>
<accession>C9RB55</accession>
<dbReference type="HOGENOM" id="CLU_3003863_0_0_9"/>
<dbReference type="AlphaFoldDB" id="C9RB55"/>
<sequence length="56" mass="6214">MKAWLVGTLTCEDLLAAYQIVRRRGLAAFGTGDREVLLRLLDRGAEEVTIHLCTPT</sequence>
<evidence type="ECO:0000313" key="2">
    <source>
        <dbReference type="Proteomes" id="UP000002620"/>
    </source>
</evidence>